<dbReference type="PANTHER" id="PTHR10693:SF20">
    <property type="entry name" value="AT27578P"/>
    <property type="match status" value="1"/>
</dbReference>
<dbReference type="Gene3D" id="3.10.450.50">
    <property type="match status" value="1"/>
</dbReference>
<feature type="compositionally biased region" description="Polar residues" evidence="3">
    <location>
        <begin position="1"/>
        <end position="13"/>
    </location>
</feature>
<dbReference type="FunCoup" id="A0A218Z5P3">
    <property type="interactions" value="195"/>
</dbReference>
<dbReference type="InterPro" id="IPR032710">
    <property type="entry name" value="NTF2-like_dom_sf"/>
</dbReference>
<dbReference type="SMART" id="SM00360">
    <property type="entry name" value="RRM"/>
    <property type="match status" value="1"/>
</dbReference>
<dbReference type="InterPro" id="IPR039539">
    <property type="entry name" value="Ras_GTPase_bind_prot"/>
</dbReference>
<dbReference type="Pfam" id="PF00076">
    <property type="entry name" value="RRM_1"/>
    <property type="match status" value="1"/>
</dbReference>
<dbReference type="PROSITE" id="PS50102">
    <property type="entry name" value="RRM"/>
    <property type="match status" value="1"/>
</dbReference>
<reference evidence="6 7" key="1">
    <citation type="submission" date="2017-04" db="EMBL/GenBank/DDBJ databases">
        <title>Draft genome sequence of Marssonina coronaria NL1: causal agent of apple blotch.</title>
        <authorList>
            <person name="Cheng Q."/>
        </authorList>
    </citation>
    <scope>NUCLEOTIDE SEQUENCE [LARGE SCALE GENOMIC DNA]</scope>
    <source>
        <strain evidence="6 7">NL1</strain>
    </source>
</reference>
<proteinExistence type="predicted"/>
<evidence type="ECO:0000313" key="7">
    <source>
        <dbReference type="Proteomes" id="UP000242519"/>
    </source>
</evidence>
<evidence type="ECO:0000256" key="1">
    <source>
        <dbReference type="ARBA" id="ARBA00022884"/>
    </source>
</evidence>
<dbReference type="OrthoDB" id="339151at2759"/>
<dbReference type="GO" id="GO:1990861">
    <property type="term" value="C:Ubp3-Bre5 deubiquitination complex"/>
    <property type="evidence" value="ECO:0007669"/>
    <property type="project" value="TreeGrafter"/>
</dbReference>
<dbReference type="AlphaFoldDB" id="A0A218Z5P3"/>
<feature type="compositionally biased region" description="Gly residues" evidence="3">
    <location>
        <begin position="468"/>
        <end position="497"/>
    </location>
</feature>
<dbReference type="GO" id="GO:0005829">
    <property type="term" value="C:cytosol"/>
    <property type="evidence" value="ECO:0007669"/>
    <property type="project" value="TreeGrafter"/>
</dbReference>
<name>A0A218Z5P3_9HELO</name>
<evidence type="ECO:0000259" key="4">
    <source>
        <dbReference type="PROSITE" id="PS50102"/>
    </source>
</evidence>
<evidence type="ECO:0000313" key="6">
    <source>
        <dbReference type="EMBL" id="OWP03308.1"/>
    </source>
</evidence>
<dbReference type="CDD" id="cd00590">
    <property type="entry name" value="RRM_SF"/>
    <property type="match status" value="1"/>
</dbReference>
<dbReference type="InterPro" id="IPR012677">
    <property type="entry name" value="Nucleotide-bd_a/b_plait_sf"/>
</dbReference>
<feature type="domain" description="RRM" evidence="4">
    <location>
        <begin position="391"/>
        <end position="462"/>
    </location>
</feature>
<evidence type="ECO:0000259" key="5">
    <source>
        <dbReference type="PROSITE" id="PS50177"/>
    </source>
</evidence>
<dbReference type="SUPFAM" id="SSF54928">
    <property type="entry name" value="RNA-binding domain, RBD"/>
    <property type="match status" value="1"/>
</dbReference>
<organism evidence="6 7">
    <name type="scientific">Diplocarpon coronariae</name>
    <dbReference type="NCBI Taxonomy" id="2795749"/>
    <lineage>
        <taxon>Eukaryota</taxon>
        <taxon>Fungi</taxon>
        <taxon>Dikarya</taxon>
        <taxon>Ascomycota</taxon>
        <taxon>Pezizomycotina</taxon>
        <taxon>Leotiomycetes</taxon>
        <taxon>Helotiales</taxon>
        <taxon>Drepanopezizaceae</taxon>
        <taxon>Diplocarpon</taxon>
    </lineage>
</organism>
<dbReference type="CDD" id="cd00780">
    <property type="entry name" value="NTF2"/>
    <property type="match status" value="1"/>
</dbReference>
<evidence type="ECO:0000256" key="3">
    <source>
        <dbReference type="SAM" id="MobiDB-lite"/>
    </source>
</evidence>
<dbReference type="STRING" id="503106.A0A218Z5P3"/>
<gene>
    <name evidence="6" type="ORF">B2J93_7326</name>
</gene>
<feature type="region of interest" description="Disordered" evidence="3">
    <location>
        <begin position="466"/>
        <end position="507"/>
    </location>
</feature>
<dbReference type="InParanoid" id="A0A218Z5P3"/>
<feature type="region of interest" description="Disordered" evidence="3">
    <location>
        <begin position="221"/>
        <end position="393"/>
    </location>
</feature>
<sequence>MATNGSFTQQEQYKSAPEQYTATSGATETSTGNASSNDLSKDEVGWYFVEQYYTTLSKSPEKLHLFYGKRSQFVSGLEAEVTSVSVGRAAIQERIKDLDFQDCKVRVSNVDSQASYENIVIQVIGETSNKSAELKKFVQTFVLAQQPTGYFVLNDIFRYINDEGDEEPVENTQEESTAGPLVEDVEMPKAQASAEEPAAPLDAEVIDRKLEEVVMPKAAVEESLSTNGTPAPETEEPPVDVPAEELPTPEAAEKEVEEEIKEPEKPKDPVPSPAITRAPSTNKPAALPQPSGPPKPLSWASRAAAAVGSAPKPAIPVVAPKTSTPPTQTRAAPPTAKPAQTPTAAPTPGPAATPEKEKDNGANAGWQNVSDNPKRQNRQQSISGPPEKEGTMGYVRNVTEKVGTDELRAALSGFGQLIYFDVNRGKNCAFVEYANAEGYQAAAAANPHQVSGEAIYVEARRPKPSAYGGNGYAGGRGGLNQRGRGQFQGRGRGGGSASRGRGAPTAA</sequence>
<feature type="compositionally biased region" description="Low complexity" evidence="3">
    <location>
        <begin position="297"/>
        <end position="344"/>
    </location>
</feature>
<dbReference type="PANTHER" id="PTHR10693">
    <property type="entry name" value="RAS GTPASE-ACTIVATING PROTEIN-BINDING PROTEIN"/>
    <property type="match status" value="1"/>
</dbReference>
<dbReference type="Pfam" id="PF02136">
    <property type="entry name" value="NTF2"/>
    <property type="match status" value="1"/>
</dbReference>
<feature type="domain" description="NTF2" evidence="5">
    <location>
        <begin position="44"/>
        <end position="159"/>
    </location>
</feature>
<dbReference type="FunFam" id="3.10.450.50:FF:000003">
    <property type="entry name" value="Nuclear transport factor 2 family protein"/>
    <property type="match status" value="1"/>
</dbReference>
<dbReference type="GO" id="GO:0016579">
    <property type="term" value="P:protein deubiquitination"/>
    <property type="evidence" value="ECO:0007669"/>
    <property type="project" value="TreeGrafter"/>
</dbReference>
<dbReference type="GO" id="GO:1990904">
    <property type="term" value="C:ribonucleoprotein complex"/>
    <property type="evidence" value="ECO:0007669"/>
    <property type="project" value="TreeGrafter"/>
</dbReference>
<feature type="compositionally biased region" description="Low complexity" evidence="3">
    <location>
        <begin position="498"/>
        <end position="507"/>
    </location>
</feature>
<dbReference type="PROSITE" id="PS50177">
    <property type="entry name" value="NTF2_DOMAIN"/>
    <property type="match status" value="1"/>
</dbReference>
<keyword evidence="7" id="KW-1185">Reference proteome</keyword>
<dbReference type="GO" id="GO:0034517">
    <property type="term" value="P:ribophagy"/>
    <property type="evidence" value="ECO:0007669"/>
    <property type="project" value="TreeGrafter"/>
</dbReference>
<dbReference type="GO" id="GO:0003729">
    <property type="term" value="F:mRNA binding"/>
    <property type="evidence" value="ECO:0007669"/>
    <property type="project" value="TreeGrafter"/>
</dbReference>
<keyword evidence="1 2" id="KW-0694">RNA-binding</keyword>
<dbReference type="InterPro" id="IPR002075">
    <property type="entry name" value="NTF2_dom"/>
</dbReference>
<dbReference type="Gene3D" id="3.30.70.330">
    <property type="match status" value="1"/>
</dbReference>
<evidence type="ECO:0008006" key="8">
    <source>
        <dbReference type="Google" id="ProtNLM"/>
    </source>
</evidence>
<dbReference type="SUPFAM" id="SSF54427">
    <property type="entry name" value="NTF2-like"/>
    <property type="match status" value="1"/>
</dbReference>
<dbReference type="InterPro" id="IPR018222">
    <property type="entry name" value="Nuclear_transport_factor_2_euk"/>
</dbReference>
<accession>A0A218Z5P3</accession>
<dbReference type="Proteomes" id="UP000242519">
    <property type="component" value="Unassembled WGS sequence"/>
</dbReference>
<protein>
    <recommendedName>
        <fullName evidence="8">NTF2 domain-containing protein</fullName>
    </recommendedName>
</protein>
<feature type="region of interest" description="Disordered" evidence="3">
    <location>
        <begin position="1"/>
        <end position="39"/>
    </location>
</feature>
<dbReference type="InterPro" id="IPR035979">
    <property type="entry name" value="RBD_domain_sf"/>
</dbReference>
<dbReference type="EMBL" id="MZNU01000176">
    <property type="protein sequence ID" value="OWP03308.1"/>
    <property type="molecule type" value="Genomic_DNA"/>
</dbReference>
<evidence type="ECO:0000256" key="2">
    <source>
        <dbReference type="PROSITE-ProRule" id="PRU00176"/>
    </source>
</evidence>
<feature type="compositionally biased region" description="Low complexity" evidence="3">
    <location>
        <begin position="21"/>
        <end position="37"/>
    </location>
</feature>
<dbReference type="InterPro" id="IPR000504">
    <property type="entry name" value="RRM_dom"/>
</dbReference>
<comment type="caution">
    <text evidence="6">The sequence shown here is derived from an EMBL/GenBank/DDBJ whole genome shotgun (WGS) entry which is preliminary data.</text>
</comment>